<evidence type="ECO:0000313" key="6">
    <source>
        <dbReference type="EMBL" id="TXG54913.1"/>
    </source>
</evidence>
<sequence>MEKASSFVVNGGVRLPIGYRFRPTDEELVVHYLKRKAFGLPLPASVIPDFDVFQADPWSLPGDLKEKRYFFGKRVGNVVSDNKNCKRGAGSGYWKYIGKDRQIVGSVGNREAVGVRKTMVFCQVKRAHEITKTRWVMHEFRLINSTHLMSGMELGAEWAVYRIFQRKRKPRKNGGAVVVSNQTNGMINSQSCTVFSVENSDIFGTPPPQPSSPCSSEVTDEISSNVLDQEETSTAYNSFSFNYCIRKY</sequence>
<dbReference type="InterPro" id="IPR003441">
    <property type="entry name" value="NAC-dom"/>
</dbReference>
<name>A0A5C7HCQ3_9ROSI</name>
<evidence type="ECO:0000313" key="7">
    <source>
        <dbReference type="Proteomes" id="UP000323000"/>
    </source>
</evidence>
<comment type="caution">
    <text evidence="6">The sequence shown here is derived from an EMBL/GenBank/DDBJ whole genome shotgun (WGS) entry which is preliminary data.</text>
</comment>
<evidence type="ECO:0000256" key="1">
    <source>
        <dbReference type="ARBA" id="ARBA00023015"/>
    </source>
</evidence>
<feature type="domain" description="NAC" evidence="5">
    <location>
        <begin position="15"/>
        <end position="166"/>
    </location>
</feature>
<keyword evidence="4" id="KW-0539">Nucleus</keyword>
<dbReference type="PROSITE" id="PS51005">
    <property type="entry name" value="NAC"/>
    <property type="match status" value="1"/>
</dbReference>
<dbReference type="InterPro" id="IPR036093">
    <property type="entry name" value="NAC_dom_sf"/>
</dbReference>
<dbReference type="GO" id="GO:0003677">
    <property type="term" value="F:DNA binding"/>
    <property type="evidence" value="ECO:0007669"/>
    <property type="project" value="UniProtKB-KW"/>
</dbReference>
<dbReference type="PANTHER" id="PTHR31719">
    <property type="entry name" value="NAC TRANSCRIPTION FACTOR 56"/>
    <property type="match status" value="1"/>
</dbReference>
<evidence type="ECO:0000259" key="5">
    <source>
        <dbReference type="PROSITE" id="PS51005"/>
    </source>
</evidence>
<organism evidence="6 7">
    <name type="scientific">Acer yangbiense</name>
    <dbReference type="NCBI Taxonomy" id="1000413"/>
    <lineage>
        <taxon>Eukaryota</taxon>
        <taxon>Viridiplantae</taxon>
        <taxon>Streptophyta</taxon>
        <taxon>Embryophyta</taxon>
        <taxon>Tracheophyta</taxon>
        <taxon>Spermatophyta</taxon>
        <taxon>Magnoliopsida</taxon>
        <taxon>eudicotyledons</taxon>
        <taxon>Gunneridae</taxon>
        <taxon>Pentapetalae</taxon>
        <taxon>rosids</taxon>
        <taxon>malvids</taxon>
        <taxon>Sapindales</taxon>
        <taxon>Sapindaceae</taxon>
        <taxon>Hippocastanoideae</taxon>
        <taxon>Acereae</taxon>
        <taxon>Acer</taxon>
    </lineage>
</organism>
<dbReference type="PANTHER" id="PTHR31719:SF176">
    <property type="entry name" value="NAC DOMAIN CONTAINING PROTEIN 84"/>
    <property type="match status" value="1"/>
</dbReference>
<dbReference type="Gene3D" id="2.170.150.80">
    <property type="entry name" value="NAC domain"/>
    <property type="match status" value="1"/>
</dbReference>
<accession>A0A5C7HCQ3</accession>
<dbReference type="Proteomes" id="UP000323000">
    <property type="component" value="Chromosome 9"/>
</dbReference>
<evidence type="ECO:0000256" key="4">
    <source>
        <dbReference type="ARBA" id="ARBA00023242"/>
    </source>
</evidence>
<dbReference type="SUPFAM" id="SSF101941">
    <property type="entry name" value="NAC domain"/>
    <property type="match status" value="1"/>
</dbReference>
<dbReference type="EMBL" id="VAHF01000009">
    <property type="protein sequence ID" value="TXG54913.1"/>
    <property type="molecule type" value="Genomic_DNA"/>
</dbReference>
<dbReference type="OrthoDB" id="676820at2759"/>
<dbReference type="AlphaFoldDB" id="A0A5C7HCQ3"/>
<dbReference type="GO" id="GO:0006355">
    <property type="term" value="P:regulation of DNA-templated transcription"/>
    <property type="evidence" value="ECO:0007669"/>
    <property type="project" value="InterPro"/>
</dbReference>
<keyword evidence="7" id="KW-1185">Reference proteome</keyword>
<protein>
    <recommendedName>
        <fullName evidence="5">NAC domain-containing protein</fullName>
    </recommendedName>
</protein>
<evidence type="ECO:0000256" key="2">
    <source>
        <dbReference type="ARBA" id="ARBA00023125"/>
    </source>
</evidence>
<keyword evidence="3" id="KW-0804">Transcription</keyword>
<gene>
    <name evidence="6" type="ORF">EZV62_020169</name>
</gene>
<keyword evidence="1" id="KW-0805">Transcription regulation</keyword>
<keyword evidence="2" id="KW-0238">DNA-binding</keyword>
<dbReference type="Pfam" id="PF02365">
    <property type="entry name" value="NAM"/>
    <property type="match status" value="1"/>
</dbReference>
<proteinExistence type="predicted"/>
<reference evidence="7" key="1">
    <citation type="journal article" date="2019" name="Gigascience">
        <title>De novo genome assembly of the endangered Acer yangbiense, a plant species with extremely small populations endemic to Yunnan Province, China.</title>
        <authorList>
            <person name="Yang J."/>
            <person name="Wariss H.M."/>
            <person name="Tao L."/>
            <person name="Zhang R."/>
            <person name="Yun Q."/>
            <person name="Hollingsworth P."/>
            <person name="Dao Z."/>
            <person name="Luo G."/>
            <person name="Guo H."/>
            <person name="Ma Y."/>
            <person name="Sun W."/>
        </authorList>
    </citation>
    <scope>NUCLEOTIDE SEQUENCE [LARGE SCALE GENOMIC DNA]</scope>
    <source>
        <strain evidence="7">cv. Malutang</strain>
    </source>
</reference>
<evidence type="ECO:0000256" key="3">
    <source>
        <dbReference type="ARBA" id="ARBA00023163"/>
    </source>
</evidence>